<evidence type="ECO:0000313" key="6">
    <source>
        <dbReference type="EMBL" id="SUX48718.1"/>
    </source>
</evidence>
<keyword evidence="1" id="KW-0805">Transcription regulation</keyword>
<feature type="domain" description="Cyclic nucleotide-binding" evidence="4">
    <location>
        <begin position="9"/>
        <end position="117"/>
    </location>
</feature>
<dbReference type="PROSITE" id="PS51063">
    <property type="entry name" value="HTH_CRP_2"/>
    <property type="match status" value="1"/>
</dbReference>
<keyword evidence="2 6" id="KW-0238">DNA-binding</keyword>
<protein>
    <submittedName>
        <fullName evidence="6">DNA-binding transcriptional dual regulator Crp</fullName>
    </submittedName>
</protein>
<dbReference type="InterPro" id="IPR018490">
    <property type="entry name" value="cNMP-bd_dom_sf"/>
</dbReference>
<dbReference type="AlphaFoldDB" id="A0A381FQS5"/>
<gene>
    <name evidence="6" type="ORF">NCTC13532_04338</name>
</gene>
<name>A0A381FQS5_9FLAO</name>
<dbReference type="InterPro" id="IPR012318">
    <property type="entry name" value="HTH_CRP"/>
</dbReference>
<accession>A0A381FQS5</accession>
<dbReference type="InterPro" id="IPR036390">
    <property type="entry name" value="WH_DNA-bd_sf"/>
</dbReference>
<proteinExistence type="predicted"/>
<keyword evidence="3" id="KW-0804">Transcription</keyword>
<evidence type="ECO:0000256" key="1">
    <source>
        <dbReference type="ARBA" id="ARBA00023015"/>
    </source>
</evidence>
<evidence type="ECO:0000259" key="4">
    <source>
        <dbReference type="PROSITE" id="PS50042"/>
    </source>
</evidence>
<evidence type="ECO:0000256" key="3">
    <source>
        <dbReference type="ARBA" id="ARBA00023163"/>
    </source>
</evidence>
<dbReference type="RefSeq" id="WP_115621748.1">
    <property type="nucleotide sequence ID" value="NZ_UFVR01000004.1"/>
</dbReference>
<evidence type="ECO:0000259" key="5">
    <source>
        <dbReference type="PROSITE" id="PS51063"/>
    </source>
</evidence>
<dbReference type="GO" id="GO:0003677">
    <property type="term" value="F:DNA binding"/>
    <property type="evidence" value="ECO:0007669"/>
    <property type="project" value="UniProtKB-KW"/>
</dbReference>
<dbReference type="Gene3D" id="2.60.120.10">
    <property type="entry name" value="Jelly Rolls"/>
    <property type="match status" value="1"/>
</dbReference>
<dbReference type="InterPro" id="IPR000595">
    <property type="entry name" value="cNMP-bd_dom"/>
</dbReference>
<dbReference type="SUPFAM" id="SSF51206">
    <property type="entry name" value="cAMP-binding domain-like"/>
    <property type="match status" value="1"/>
</dbReference>
<dbReference type="InterPro" id="IPR014710">
    <property type="entry name" value="RmlC-like_jellyroll"/>
</dbReference>
<dbReference type="PROSITE" id="PS50042">
    <property type="entry name" value="CNMP_BINDING_3"/>
    <property type="match status" value="1"/>
</dbReference>
<dbReference type="GO" id="GO:0006355">
    <property type="term" value="P:regulation of DNA-templated transcription"/>
    <property type="evidence" value="ECO:0007669"/>
    <property type="project" value="InterPro"/>
</dbReference>
<evidence type="ECO:0000313" key="7">
    <source>
        <dbReference type="Proteomes" id="UP000254282"/>
    </source>
</evidence>
<dbReference type="Proteomes" id="UP000254282">
    <property type="component" value="Unassembled WGS sequence"/>
</dbReference>
<evidence type="ECO:0000256" key="2">
    <source>
        <dbReference type="ARBA" id="ARBA00023125"/>
    </source>
</evidence>
<dbReference type="EMBL" id="UFVR01000004">
    <property type="protein sequence ID" value="SUX48718.1"/>
    <property type="molecule type" value="Genomic_DNA"/>
</dbReference>
<dbReference type="SMART" id="SM00100">
    <property type="entry name" value="cNMP"/>
    <property type="match status" value="1"/>
</dbReference>
<dbReference type="Pfam" id="PF00027">
    <property type="entry name" value="cNMP_binding"/>
    <property type="match status" value="1"/>
</dbReference>
<feature type="domain" description="HTH crp-type" evidence="5">
    <location>
        <begin position="131"/>
        <end position="198"/>
    </location>
</feature>
<dbReference type="SUPFAM" id="SSF46785">
    <property type="entry name" value="Winged helix' DNA-binding domain"/>
    <property type="match status" value="1"/>
</dbReference>
<organism evidence="6 7">
    <name type="scientific">Chryseobacterium indoltheticum</name>
    <dbReference type="NCBI Taxonomy" id="254"/>
    <lineage>
        <taxon>Bacteria</taxon>
        <taxon>Pseudomonadati</taxon>
        <taxon>Bacteroidota</taxon>
        <taxon>Flavobacteriia</taxon>
        <taxon>Flavobacteriales</taxon>
        <taxon>Weeksellaceae</taxon>
        <taxon>Chryseobacterium group</taxon>
        <taxon>Chryseobacterium</taxon>
    </lineage>
</organism>
<reference evidence="6 7" key="1">
    <citation type="submission" date="2018-06" db="EMBL/GenBank/DDBJ databases">
        <authorList>
            <consortium name="Pathogen Informatics"/>
            <person name="Doyle S."/>
        </authorList>
    </citation>
    <scope>NUCLEOTIDE SEQUENCE [LARGE SCALE GENOMIC DNA]</scope>
    <source>
        <strain evidence="6 7">NCTC13532</strain>
    </source>
</reference>
<dbReference type="SMART" id="SM00419">
    <property type="entry name" value="HTH_CRP"/>
    <property type="match status" value="1"/>
</dbReference>
<dbReference type="CDD" id="cd00038">
    <property type="entry name" value="CAP_ED"/>
    <property type="match status" value="1"/>
</dbReference>
<sequence length="198" mass="23104">MLIDTNLLLLYGAEEQSFLPLDVIFIEGSTPRYYYQILKGKIKLNHYNEDGKELILAILTSGLSVCELLLFIDKKYPVNAVVVEQCIVLKLLKINFERMIDKNHMLSHDINKFLAERLYYKYIMLENNLSTHADVRILGVLDYYKSFSADQTQYSFEVLLTRLQLASMTGLRVETVIRTVKKLEKQNKLEIRKGKIYI</sequence>
<dbReference type="Pfam" id="PF13545">
    <property type="entry name" value="HTH_Crp_2"/>
    <property type="match status" value="1"/>
</dbReference>